<dbReference type="InterPro" id="IPR020846">
    <property type="entry name" value="MFS_dom"/>
</dbReference>
<gene>
    <name evidence="9" type="ORF">IC006_0561</name>
</gene>
<dbReference type="AlphaFoldDB" id="A0A510DT09"/>
<evidence type="ECO:0000256" key="1">
    <source>
        <dbReference type="ARBA" id="ARBA00004141"/>
    </source>
</evidence>
<keyword evidence="5 7" id="KW-0472">Membrane</keyword>
<evidence type="ECO:0000313" key="10">
    <source>
        <dbReference type="Proteomes" id="UP000322983"/>
    </source>
</evidence>
<dbReference type="PROSITE" id="PS00216">
    <property type="entry name" value="SUGAR_TRANSPORT_1"/>
    <property type="match status" value="2"/>
</dbReference>
<evidence type="ECO:0000313" key="9">
    <source>
        <dbReference type="EMBL" id="BBG23277.1"/>
    </source>
</evidence>
<dbReference type="GO" id="GO:0016020">
    <property type="term" value="C:membrane"/>
    <property type="evidence" value="ECO:0007669"/>
    <property type="project" value="UniProtKB-SubCell"/>
</dbReference>
<dbReference type="PROSITE" id="PS50850">
    <property type="entry name" value="MFS"/>
    <property type="match status" value="1"/>
</dbReference>
<comment type="similarity">
    <text evidence="2">Belongs to the major facilitator superfamily. Sugar transporter (TC 2.A.1.1) family.</text>
</comment>
<feature type="domain" description="Major facilitator superfamily (MFS) profile" evidence="8">
    <location>
        <begin position="46"/>
        <end position="462"/>
    </location>
</feature>
<evidence type="ECO:0000259" key="8">
    <source>
        <dbReference type="PROSITE" id="PS50850"/>
    </source>
</evidence>
<feature type="transmembrane region" description="Helical" evidence="7">
    <location>
        <begin position="374"/>
        <end position="398"/>
    </location>
</feature>
<feature type="transmembrane region" description="Helical" evidence="7">
    <location>
        <begin position="440"/>
        <end position="457"/>
    </location>
</feature>
<evidence type="ECO:0000256" key="4">
    <source>
        <dbReference type="ARBA" id="ARBA00022989"/>
    </source>
</evidence>
<feature type="region of interest" description="Disordered" evidence="6">
    <location>
        <begin position="484"/>
        <end position="513"/>
    </location>
</feature>
<feature type="transmembrane region" description="Helical" evidence="7">
    <location>
        <begin position="112"/>
        <end position="131"/>
    </location>
</feature>
<dbReference type="PANTHER" id="PTHR48022">
    <property type="entry name" value="PLASTIDIC GLUCOSE TRANSPORTER 4"/>
    <property type="match status" value="1"/>
</dbReference>
<keyword evidence="4 7" id="KW-1133">Transmembrane helix</keyword>
<keyword evidence="3 7" id="KW-0812">Transmembrane</keyword>
<dbReference type="InterPro" id="IPR005828">
    <property type="entry name" value="MFS_sugar_transport-like"/>
</dbReference>
<feature type="transmembrane region" description="Helical" evidence="7">
    <location>
        <begin position="74"/>
        <end position="100"/>
    </location>
</feature>
<dbReference type="GO" id="GO:0005351">
    <property type="term" value="F:carbohydrate:proton symporter activity"/>
    <property type="evidence" value="ECO:0007669"/>
    <property type="project" value="TreeGrafter"/>
</dbReference>
<evidence type="ECO:0000256" key="6">
    <source>
        <dbReference type="SAM" id="MobiDB-lite"/>
    </source>
</evidence>
<organism evidence="9 10">
    <name type="scientific">Sulfuracidifex tepidarius</name>
    <dbReference type="NCBI Taxonomy" id="1294262"/>
    <lineage>
        <taxon>Archaea</taxon>
        <taxon>Thermoproteota</taxon>
        <taxon>Thermoprotei</taxon>
        <taxon>Sulfolobales</taxon>
        <taxon>Sulfolobaceae</taxon>
        <taxon>Sulfuracidifex</taxon>
    </lineage>
</organism>
<dbReference type="CDD" id="cd17316">
    <property type="entry name" value="MFS_SV2_like"/>
    <property type="match status" value="1"/>
</dbReference>
<evidence type="ECO:0000256" key="7">
    <source>
        <dbReference type="SAM" id="Phobius"/>
    </source>
</evidence>
<dbReference type="EMBL" id="AP018929">
    <property type="protein sequence ID" value="BBG23277.1"/>
    <property type="molecule type" value="Genomic_DNA"/>
</dbReference>
<evidence type="ECO:0000256" key="2">
    <source>
        <dbReference type="ARBA" id="ARBA00010992"/>
    </source>
</evidence>
<evidence type="ECO:0000256" key="3">
    <source>
        <dbReference type="ARBA" id="ARBA00022692"/>
    </source>
</evidence>
<dbReference type="KEGG" id="step:IC006_0561"/>
<protein>
    <submittedName>
        <fullName evidence="9">Sialic acid transporter</fullName>
    </submittedName>
</protein>
<dbReference type="InterPro" id="IPR005829">
    <property type="entry name" value="Sugar_transporter_CS"/>
</dbReference>
<sequence>MYSKVYNLKNIKIFILWFQRFVRVKMADIKYDVMDNARVASFHKRLTVLAALGPFTDAFNEFGASVSLVAVGPLFHLSALMLSIVVAGYWVGVAGGAIVGGLLSDKLGRKQLFVYDTIGMAIFALLSAASVDGISFFVFRFLLGAFIGIDYAAAVPLVSEYAPADTRGRLLSLEKVFFMLGTIATVGIGLAFTALVGTVLAWRFDFIIAAIPPIVLFVLRRKMPESLRWAVERGDKTKVERVVEGLKKCGLAPEINMDSVTPKGYSVVQSVKTFFGKNYRRQVAYIFWIGAGYALIINLVSVYSSKFLQDLGASSTESLIGTLTIDILGTFGVILTVFAADKIGRRMLGTLGFGLTAIPAGVLLVAYVNHFLSIPLVIGMFSLFFFINVGLVGTLQYVPAAEVFPTSLRGLSVGWEKLFEFGLALPALSLYAVLGTEDTLLYETVMAVIAGVIYYLLSLETKQMTLEEIQDRYVGGGISYANNPNAPKPENFNRNLGRFNDSDNSENNSENKP</sequence>
<name>A0A510DT09_9CREN</name>
<dbReference type="PANTHER" id="PTHR48022:SF2">
    <property type="entry name" value="PLASTIDIC GLUCOSE TRANSPORTER 4"/>
    <property type="match status" value="1"/>
</dbReference>
<feature type="transmembrane region" description="Helical" evidence="7">
    <location>
        <begin position="283"/>
        <end position="304"/>
    </location>
</feature>
<feature type="transmembrane region" description="Helical" evidence="7">
    <location>
        <begin position="319"/>
        <end position="340"/>
    </location>
</feature>
<feature type="transmembrane region" description="Helical" evidence="7">
    <location>
        <begin position="347"/>
        <end position="368"/>
    </location>
</feature>
<evidence type="ECO:0000256" key="5">
    <source>
        <dbReference type="ARBA" id="ARBA00023136"/>
    </source>
</evidence>
<comment type="subcellular location">
    <subcellularLocation>
        <location evidence="1">Membrane</location>
        <topology evidence="1">Multi-pass membrane protein</topology>
    </subcellularLocation>
</comment>
<proteinExistence type="inferred from homology"/>
<feature type="transmembrane region" description="Helical" evidence="7">
    <location>
        <begin position="201"/>
        <end position="219"/>
    </location>
</feature>
<dbReference type="SUPFAM" id="SSF103473">
    <property type="entry name" value="MFS general substrate transporter"/>
    <property type="match status" value="1"/>
</dbReference>
<feature type="transmembrane region" description="Helical" evidence="7">
    <location>
        <begin position="418"/>
        <end position="434"/>
    </location>
</feature>
<dbReference type="Pfam" id="PF00083">
    <property type="entry name" value="Sugar_tr"/>
    <property type="match status" value="1"/>
</dbReference>
<dbReference type="InterPro" id="IPR036259">
    <property type="entry name" value="MFS_trans_sf"/>
</dbReference>
<reference evidence="9 10" key="1">
    <citation type="journal article" date="2020" name="Int. J. Syst. Evol. Microbiol.">
        <title>Sulfuracidifex tepidarius gen. nov., sp. nov. and transfer of Sulfolobus metallicus Huber and Stetter 1992 to the genus Sulfuracidifex as Sulfuracidifex metallicus comb. nov.</title>
        <authorList>
            <person name="Itoh T."/>
            <person name="Miura T."/>
            <person name="Sakai H.D."/>
            <person name="Kato S."/>
            <person name="Ohkuma M."/>
            <person name="Takashina T."/>
        </authorList>
    </citation>
    <scope>NUCLEOTIDE SEQUENCE [LARGE SCALE GENOMIC DNA]</scope>
    <source>
        <strain evidence="9 10">IC-006</strain>
    </source>
</reference>
<feature type="transmembrane region" description="Helical" evidence="7">
    <location>
        <begin position="176"/>
        <end position="195"/>
    </location>
</feature>
<accession>A0A510DT09</accession>
<dbReference type="Proteomes" id="UP000322983">
    <property type="component" value="Chromosome"/>
</dbReference>
<dbReference type="PROSITE" id="PS00217">
    <property type="entry name" value="SUGAR_TRANSPORT_2"/>
    <property type="match status" value="1"/>
</dbReference>
<dbReference type="InterPro" id="IPR050360">
    <property type="entry name" value="MFS_Sugar_Transporters"/>
</dbReference>
<keyword evidence="10" id="KW-1185">Reference proteome</keyword>
<dbReference type="Gene3D" id="1.20.1250.20">
    <property type="entry name" value="MFS general substrate transporter like domains"/>
    <property type="match status" value="1"/>
</dbReference>